<dbReference type="Gene3D" id="1.20.1250.20">
    <property type="entry name" value="MFS general substrate transporter like domains"/>
    <property type="match status" value="1"/>
</dbReference>
<evidence type="ECO:0000256" key="1">
    <source>
        <dbReference type="ARBA" id="ARBA00004141"/>
    </source>
</evidence>
<dbReference type="OrthoDB" id="6133115at2759"/>
<dbReference type="SUPFAM" id="SSF103473">
    <property type="entry name" value="MFS general substrate transporter"/>
    <property type="match status" value="1"/>
</dbReference>
<keyword evidence="3 6" id="KW-0812">Transmembrane</keyword>
<dbReference type="PROSITE" id="PS50850">
    <property type="entry name" value="MFS"/>
    <property type="match status" value="1"/>
</dbReference>
<feature type="transmembrane region" description="Helical" evidence="6">
    <location>
        <begin position="152"/>
        <end position="173"/>
    </location>
</feature>
<keyword evidence="4 6" id="KW-1133">Transmembrane helix</keyword>
<feature type="domain" description="Major facilitator superfamily (MFS) profile" evidence="7">
    <location>
        <begin position="1"/>
        <end position="363"/>
    </location>
</feature>
<feature type="transmembrane region" description="Helical" evidence="6">
    <location>
        <begin position="309"/>
        <end position="326"/>
    </location>
</feature>
<dbReference type="InterPro" id="IPR050360">
    <property type="entry name" value="MFS_Sugar_Transporters"/>
</dbReference>
<keyword evidence="9" id="KW-1185">Reference proteome</keyword>
<dbReference type="GO" id="GO:0005351">
    <property type="term" value="F:carbohydrate:proton symporter activity"/>
    <property type="evidence" value="ECO:0007669"/>
    <property type="project" value="TreeGrafter"/>
</dbReference>
<evidence type="ECO:0000256" key="2">
    <source>
        <dbReference type="ARBA" id="ARBA00010992"/>
    </source>
</evidence>
<reference evidence="8" key="1">
    <citation type="journal article" date="2017" name="Mycologia">
        <title>Fusarium algeriense, sp. nov., a novel toxigenic crown rot pathogen of durum wheat from Algeria is nested in the Fusarium burgessii species complex.</title>
        <authorList>
            <person name="Laraba I."/>
            <person name="Keddad A."/>
            <person name="Boureghda H."/>
            <person name="Abdallah N."/>
            <person name="Vaughan M.M."/>
            <person name="Proctor R.H."/>
            <person name="Busman M."/>
            <person name="O'Donnell K."/>
        </authorList>
    </citation>
    <scope>NUCLEOTIDE SEQUENCE</scope>
    <source>
        <strain evidence="8">NRRL 25174</strain>
    </source>
</reference>
<sequence>MGGRFVLGFGNSLAQMSSPMLLTEICHPQHRGPLTAVYNCLWNLGSLIVSVVGWGTASINGDWSWRSITFIQAVPSMIQLCGIWWVPESPRFLINKDKPEEALRVLAKHHAGGDINNATVQFQYREIKETIQADNSVKSTRYIDFLKTKGNLWRLAIIISLGIISQYSGNALFSNYMDVIYEGAGIKEQNKKLALSAGKTILDLSISIGAAFTVDKVGRRPLFLTAISGMVFAFVLWTLTGGIYENSEYKTPPTKDQPDGGVAYSNTGAGYAQIAFVWLFGIFYDIGFSGLLVAYALEVLPFHLRAKGMMIMNITVQAILAIGNQTNKLAWNNMPNHWNFMLFYTLWDFCELVFVWYFYVETKGPTLEEIARIFDGDDAVAHIDLAQVEKETNLTRHESNTFEDYPHPKSVA</sequence>
<dbReference type="PROSITE" id="PS00216">
    <property type="entry name" value="SUGAR_TRANSPORT_1"/>
    <property type="match status" value="1"/>
</dbReference>
<keyword evidence="5 6" id="KW-0472">Membrane</keyword>
<evidence type="ECO:0000256" key="3">
    <source>
        <dbReference type="ARBA" id="ARBA00022692"/>
    </source>
</evidence>
<feature type="transmembrane region" description="Helical" evidence="6">
    <location>
        <begin position="275"/>
        <end position="297"/>
    </location>
</feature>
<gene>
    <name evidence="8" type="ORF">FBEOM_10167</name>
</gene>
<evidence type="ECO:0000313" key="8">
    <source>
        <dbReference type="EMBL" id="KAF4335986.1"/>
    </source>
</evidence>
<dbReference type="Proteomes" id="UP000730481">
    <property type="component" value="Unassembled WGS sequence"/>
</dbReference>
<organism evidence="8 9">
    <name type="scientific">Fusarium beomiforme</name>
    <dbReference type="NCBI Taxonomy" id="44412"/>
    <lineage>
        <taxon>Eukaryota</taxon>
        <taxon>Fungi</taxon>
        <taxon>Dikarya</taxon>
        <taxon>Ascomycota</taxon>
        <taxon>Pezizomycotina</taxon>
        <taxon>Sordariomycetes</taxon>
        <taxon>Hypocreomycetidae</taxon>
        <taxon>Hypocreales</taxon>
        <taxon>Nectriaceae</taxon>
        <taxon>Fusarium</taxon>
        <taxon>Fusarium burgessii species complex</taxon>
    </lineage>
</organism>
<dbReference type="InterPro" id="IPR005828">
    <property type="entry name" value="MFS_sugar_transport-like"/>
</dbReference>
<dbReference type="InterPro" id="IPR036259">
    <property type="entry name" value="MFS_trans_sf"/>
</dbReference>
<evidence type="ECO:0000313" key="9">
    <source>
        <dbReference type="Proteomes" id="UP000730481"/>
    </source>
</evidence>
<dbReference type="PANTHER" id="PTHR48022:SF66">
    <property type="entry name" value="MFS HEXOSE TRANSPORTER"/>
    <property type="match status" value="1"/>
</dbReference>
<dbReference type="EMBL" id="PVQB02000522">
    <property type="protein sequence ID" value="KAF4335986.1"/>
    <property type="molecule type" value="Genomic_DNA"/>
</dbReference>
<dbReference type="InterPro" id="IPR005829">
    <property type="entry name" value="Sugar_transporter_CS"/>
</dbReference>
<dbReference type="InterPro" id="IPR020846">
    <property type="entry name" value="MFS_dom"/>
</dbReference>
<evidence type="ECO:0000256" key="6">
    <source>
        <dbReference type="SAM" id="Phobius"/>
    </source>
</evidence>
<reference evidence="8" key="2">
    <citation type="submission" date="2020-02" db="EMBL/GenBank/DDBJ databases">
        <title>Identification and distribution of gene clusters putatively required for synthesis of sphingolipid metabolism inhibitors in phylogenetically diverse species of the filamentous fungus Fusarium.</title>
        <authorList>
            <person name="Kim H.-S."/>
            <person name="Busman M."/>
            <person name="Brown D.W."/>
            <person name="Divon H."/>
            <person name="Uhlig S."/>
            <person name="Proctor R.H."/>
        </authorList>
    </citation>
    <scope>NUCLEOTIDE SEQUENCE</scope>
    <source>
        <strain evidence="8">NRRL 25174</strain>
    </source>
</reference>
<feature type="transmembrane region" description="Helical" evidence="6">
    <location>
        <begin position="221"/>
        <end position="244"/>
    </location>
</feature>
<evidence type="ECO:0000256" key="4">
    <source>
        <dbReference type="ARBA" id="ARBA00022989"/>
    </source>
</evidence>
<feature type="transmembrane region" description="Helical" evidence="6">
    <location>
        <begin position="338"/>
        <end position="359"/>
    </location>
</feature>
<protein>
    <submittedName>
        <fullName evidence="8">Major facilitator superfamily transporter</fullName>
    </submittedName>
</protein>
<comment type="caution">
    <text evidence="8">The sequence shown here is derived from an EMBL/GenBank/DDBJ whole genome shotgun (WGS) entry which is preliminary data.</text>
</comment>
<evidence type="ECO:0000259" key="7">
    <source>
        <dbReference type="PROSITE" id="PS50850"/>
    </source>
</evidence>
<proteinExistence type="inferred from homology"/>
<dbReference type="Pfam" id="PF00083">
    <property type="entry name" value="Sugar_tr"/>
    <property type="match status" value="1"/>
</dbReference>
<name>A0A9P5ACC9_9HYPO</name>
<comment type="subcellular location">
    <subcellularLocation>
        <location evidence="1">Membrane</location>
        <topology evidence="1">Multi-pass membrane protein</topology>
    </subcellularLocation>
</comment>
<dbReference type="AlphaFoldDB" id="A0A9P5ACC9"/>
<accession>A0A9P5ACC9</accession>
<evidence type="ECO:0000256" key="5">
    <source>
        <dbReference type="ARBA" id="ARBA00023136"/>
    </source>
</evidence>
<dbReference type="GO" id="GO:0016020">
    <property type="term" value="C:membrane"/>
    <property type="evidence" value="ECO:0007669"/>
    <property type="project" value="UniProtKB-SubCell"/>
</dbReference>
<dbReference type="PANTHER" id="PTHR48022">
    <property type="entry name" value="PLASTIDIC GLUCOSE TRANSPORTER 4"/>
    <property type="match status" value="1"/>
</dbReference>
<comment type="similarity">
    <text evidence="2">Belongs to the major facilitator superfamily. Sugar transporter (TC 2.A.1.1) family.</text>
</comment>